<name>A0ABV9EYF4_9SPHN</name>
<keyword evidence="3" id="KW-0560">Oxidoreductase</keyword>
<reference evidence="4" key="1">
    <citation type="journal article" date="2019" name="Int. J. Syst. Evol. Microbiol.">
        <title>The Global Catalogue of Microorganisms (GCM) 10K type strain sequencing project: providing services to taxonomists for standard genome sequencing and annotation.</title>
        <authorList>
            <consortium name="The Broad Institute Genomics Platform"/>
            <consortium name="The Broad Institute Genome Sequencing Center for Infectious Disease"/>
            <person name="Wu L."/>
            <person name="Ma J."/>
        </authorList>
    </citation>
    <scope>NUCLEOTIDE SEQUENCE [LARGE SCALE GENOMIC DNA]</scope>
    <source>
        <strain evidence="4">NBRC 103632</strain>
    </source>
</reference>
<evidence type="ECO:0000313" key="3">
    <source>
        <dbReference type="EMBL" id="MFC4594513.1"/>
    </source>
</evidence>
<dbReference type="InterPro" id="IPR002347">
    <property type="entry name" value="SDR_fam"/>
</dbReference>
<dbReference type="CDD" id="cd05233">
    <property type="entry name" value="SDR_c"/>
    <property type="match status" value="1"/>
</dbReference>
<dbReference type="SUPFAM" id="SSF51735">
    <property type="entry name" value="NAD(P)-binding Rossmann-fold domains"/>
    <property type="match status" value="1"/>
</dbReference>
<evidence type="ECO:0000256" key="1">
    <source>
        <dbReference type="ARBA" id="ARBA00006484"/>
    </source>
</evidence>
<dbReference type="GO" id="GO:0016491">
    <property type="term" value="F:oxidoreductase activity"/>
    <property type="evidence" value="ECO:0007669"/>
    <property type="project" value="UniProtKB-KW"/>
</dbReference>
<evidence type="ECO:0000259" key="2">
    <source>
        <dbReference type="SMART" id="SM00822"/>
    </source>
</evidence>
<sequence length="259" mass="27052">MTRRFEQKVAIVTGGSAGIGAAVVRRLAAEGALVVVAGRNPLDSDDPNISFHRTDVSNLSEVEALVSSTVARLGRLDVLVNNVGVGTMGEPADLPVTEWERLLAFNLSSVFYGCKAAMPCMRERGGAIVNISSIGGLVADFGMGAYNATKAALNNYTRSVALDGARHNIRVNALCPGAIGDTVVQVGSHGTDADRQAWLDAIPLGRLGRSEEMSNVVAFLASDEASYITGSIIVADGGVTAWTGLPNIPAKVRQMRGEA</sequence>
<feature type="domain" description="Ketoreductase" evidence="2">
    <location>
        <begin position="8"/>
        <end position="182"/>
    </location>
</feature>
<keyword evidence="4" id="KW-1185">Reference proteome</keyword>
<dbReference type="PROSITE" id="PS00061">
    <property type="entry name" value="ADH_SHORT"/>
    <property type="match status" value="1"/>
</dbReference>
<comment type="caution">
    <text evidence="3">The sequence shown here is derived from an EMBL/GenBank/DDBJ whole genome shotgun (WGS) entry which is preliminary data.</text>
</comment>
<gene>
    <name evidence="3" type="ORF">ACFO3E_09965</name>
</gene>
<dbReference type="PRINTS" id="PR00080">
    <property type="entry name" value="SDRFAMILY"/>
</dbReference>
<dbReference type="InterPro" id="IPR057326">
    <property type="entry name" value="KR_dom"/>
</dbReference>
<accession>A0ABV9EYF4</accession>
<dbReference type="EMBL" id="JBHSFZ010000018">
    <property type="protein sequence ID" value="MFC4594513.1"/>
    <property type="molecule type" value="Genomic_DNA"/>
</dbReference>
<dbReference type="Gene3D" id="3.40.50.720">
    <property type="entry name" value="NAD(P)-binding Rossmann-like Domain"/>
    <property type="match status" value="1"/>
</dbReference>
<evidence type="ECO:0000313" key="4">
    <source>
        <dbReference type="Proteomes" id="UP001595957"/>
    </source>
</evidence>
<protein>
    <submittedName>
        <fullName evidence="3">SDR family NAD(P)-dependent oxidoreductase</fullName>
        <ecNumber evidence="3">1.1.1.-</ecNumber>
    </submittedName>
</protein>
<dbReference type="InterPro" id="IPR036291">
    <property type="entry name" value="NAD(P)-bd_dom_sf"/>
</dbReference>
<dbReference type="Pfam" id="PF13561">
    <property type="entry name" value="adh_short_C2"/>
    <property type="match status" value="1"/>
</dbReference>
<dbReference type="PANTHER" id="PTHR42760">
    <property type="entry name" value="SHORT-CHAIN DEHYDROGENASES/REDUCTASES FAMILY MEMBER"/>
    <property type="match status" value="1"/>
</dbReference>
<dbReference type="InterPro" id="IPR020904">
    <property type="entry name" value="Sc_DH/Rdtase_CS"/>
</dbReference>
<dbReference type="Proteomes" id="UP001595957">
    <property type="component" value="Unassembled WGS sequence"/>
</dbReference>
<dbReference type="EC" id="1.1.1.-" evidence="3"/>
<comment type="similarity">
    <text evidence="1">Belongs to the short-chain dehydrogenases/reductases (SDR) family.</text>
</comment>
<organism evidence="3 4">
    <name type="scientific">Sphingobium tyrosinilyticum</name>
    <dbReference type="NCBI Taxonomy" id="2715436"/>
    <lineage>
        <taxon>Bacteria</taxon>
        <taxon>Pseudomonadati</taxon>
        <taxon>Pseudomonadota</taxon>
        <taxon>Alphaproteobacteria</taxon>
        <taxon>Sphingomonadales</taxon>
        <taxon>Sphingomonadaceae</taxon>
        <taxon>Sphingobium</taxon>
    </lineage>
</organism>
<dbReference type="PRINTS" id="PR00081">
    <property type="entry name" value="GDHRDH"/>
</dbReference>
<dbReference type="SMART" id="SM00822">
    <property type="entry name" value="PKS_KR"/>
    <property type="match status" value="1"/>
</dbReference>
<dbReference type="RefSeq" id="WP_380804297.1">
    <property type="nucleotide sequence ID" value="NZ_JBHSFZ010000018.1"/>
</dbReference>
<proteinExistence type="inferred from homology"/>